<evidence type="ECO:0000313" key="5">
    <source>
        <dbReference type="EMBL" id="OIJ24447.1"/>
    </source>
</evidence>
<evidence type="ECO:0000313" key="6">
    <source>
        <dbReference type="Proteomes" id="UP000033772"/>
    </source>
</evidence>
<protein>
    <submittedName>
        <fullName evidence="5">GNAT family N-acetyltransferase</fullName>
    </submittedName>
</protein>
<evidence type="ECO:0000256" key="3">
    <source>
        <dbReference type="SAM" id="MobiDB-lite"/>
    </source>
</evidence>
<dbReference type="PROSITE" id="PS51186">
    <property type="entry name" value="GNAT"/>
    <property type="match status" value="1"/>
</dbReference>
<evidence type="ECO:0000256" key="2">
    <source>
        <dbReference type="ARBA" id="ARBA00023315"/>
    </source>
</evidence>
<dbReference type="OrthoDB" id="5192872at2"/>
<keyword evidence="6" id="KW-1185">Reference proteome</keyword>
<reference evidence="5" key="1">
    <citation type="submission" date="2016-10" db="EMBL/GenBank/DDBJ databases">
        <title>Draft Genome Sequence of Nocardioides luteus Strain BAFB, an Alkane-Degrading Bacterium Isolated from JP-7 Polluted Soil.</title>
        <authorList>
            <person name="Brown L."/>
            <person name="Ruiz O.N."/>
            <person name="Gunasekera T."/>
        </authorList>
    </citation>
    <scope>NUCLEOTIDE SEQUENCE [LARGE SCALE GENOMIC DNA]</scope>
    <source>
        <strain evidence="5">BAFB</strain>
    </source>
</reference>
<dbReference type="EMBL" id="JZDQ02000039">
    <property type="protein sequence ID" value="OIJ24447.1"/>
    <property type="molecule type" value="Genomic_DNA"/>
</dbReference>
<feature type="domain" description="N-acetyltransferase" evidence="4">
    <location>
        <begin position="6"/>
        <end position="159"/>
    </location>
</feature>
<accession>A0A1J4N0I7</accession>
<dbReference type="STRING" id="1844.UG56_022955"/>
<feature type="region of interest" description="Disordered" evidence="3">
    <location>
        <begin position="165"/>
        <end position="197"/>
    </location>
</feature>
<dbReference type="PANTHER" id="PTHR43877:SF1">
    <property type="entry name" value="ACETYLTRANSFERASE"/>
    <property type="match status" value="1"/>
</dbReference>
<comment type="caution">
    <text evidence="5">The sequence shown here is derived from an EMBL/GenBank/DDBJ whole genome shotgun (WGS) entry which is preliminary data.</text>
</comment>
<evidence type="ECO:0000256" key="1">
    <source>
        <dbReference type="ARBA" id="ARBA00022679"/>
    </source>
</evidence>
<keyword evidence="1" id="KW-0808">Transferase</keyword>
<dbReference type="SUPFAM" id="SSF55729">
    <property type="entry name" value="Acyl-CoA N-acyltransferases (Nat)"/>
    <property type="match status" value="1"/>
</dbReference>
<feature type="compositionally biased region" description="Basic residues" evidence="3">
    <location>
        <begin position="188"/>
        <end position="197"/>
    </location>
</feature>
<evidence type="ECO:0000259" key="4">
    <source>
        <dbReference type="PROSITE" id="PS51186"/>
    </source>
</evidence>
<keyword evidence="2" id="KW-0012">Acyltransferase</keyword>
<dbReference type="Proteomes" id="UP000033772">
    <property type="component" value="Unassembled WGS sequence"/>
</dbReference>
<dbReference type="PANTHER" id="PTHR43877">
    <property type="entry name" value="AMINOALKYLPHOSPHONATE N-ACETYLTRANSFERASE-RELATED-RELATED"/>
    <property type="match status" value="1"/>
</dbReference>
<dbReference type="CDD" id="cd04301">
    <property type="entry name" value="NAT_SF"/>
    <property type="match status" value="1"/>
</dbReference>
<proteinExistence type="predicted"/>
<dbReference type="RefSeq" id="WP_045549083.1">
    <property type="nucleotide sequence ID" value="NZ_JZDQ02000039.1"/>
</dbReference>
<gene>
    <name evidence="5" type="ORF">UG56_022955</name>
</gene>
<dbReference type="Gene3D" id="3.40.630.30">
    <property type="match status" value="1"/>
</dbReference>
<dbReference type="AlphaFoldDB" id="A0A1J4N0I7"/>
<name>A0A1J4N0I7_9ACTN</name>
<dbReference type="InterPro" id="IPR050832">
    <property type="entry name" value="Bact_Acetyltransf"/>
</dbReference>
<dbReference type="GO" id="GO:0016747">
    <property type="term" value="F:acyltransferase activity, transferring groups other than amino-acyl groups"/>
    <property type="evidence" value="ECO:0007669"/>
    <property type="project" value="InterPro"/>
</dbReference>
<organism evidence="5 6">
    <name type="scientific">Nocardioides luteus</name>
    <dbReference type="NCBI Taxonomy" id="1844"/>
    <lineage>
        <taxon>Bacteria</taxon>
        <taxon>Bacillati</taxon>
        <taxon>Actinomycetota</taxon>
        <taxon>Actinomycetes</taxon>
        <taxon>Propionibacteriales</taxon>
        <taxon>Nocardioidaceae</taxon>
        <taxon>Nocardioides</taxon>
    </lineage>
</organism>
<dbReference type="Pfam" id="PF00583">
    <property type="entry name" value="Acetyltransf_1"/>
    <property type="match status" value="1"/>
</dbReference>
<sequence>MTRVPVTMREARADDALFLLGIWQDSLRMADAQDQLSDLETIIRDADASPDQRLLVAECGSEPVGAVYLRATTFGPLNLEPTVQIFAPHVVPSFRRRGVGRMLMESAVSFAEERGIRTVAAAAAAGGRDGNRFLARIGLGAQAVMRVAPTAVVRSRLNVLGRALPHHSRLPRNPKQSSAVGELLAARRSQRRSHTVA</sequence>
<dbReference type="InterPro" id="IPR000182">
    <property type="entry name" value="GNAT_dom"/>
</dbReference>
<dbReference type="InterPro" id="IPR016181">
    <property type="entry name" value="Acyl_CoA_acyltransferase"/>
</dbReference>